<protein>
    <submittedName>
        <fullName evidence="1">Uncharacterized protein</fullName>
    </submittedName>
</protein>
<name>A0A0J6F7F9_COCPO</name>
<dbReference type="Proteomes" id="UP000054567">
    <property type="component" value="Unassembled WGS sequence"/>
</dbReference>
<dbReference type="EMBL" id="DS268109">
    <property type="protein sequence ID" value="KMM64869.1"/>
    <property type="molecule type" value="Genomic_DNA"/>
</dbReference>
<organism evidence="1 2">
    <name type="scientific">Coccidioides posadasii RMSCC 3488</name>
    <dbReference type="NCBI Taxonomy" id="454284"/>
    <lineage>
        <taxon>Eukaryota</taxon>
        <taxon>Fungi</taxon>
        <taxon>Dikarya</taxon>
        <taxon>Ascomycota</taxon>
        <taxon>Pezizomycotina</taxon>
        <taxon>Eurotiomycetes</taxon>
        <taxon>Eurotiomycetidae</taxon>
        <taxon>Onygenales</taxon>
        <taxon>Onygenaceae</taxon>
        <taxon>Coccidioides</taxon>
    </lineage>
</organism>
<reference evidence="2" key="3">
    <citation type="journal article" date="2010" name="Genome Res.">
        <title>Population genomic sequencing of Coccidioides fungi reveals recent hybridization and transposon control.</title>
        <authorList>
            <person name="Neafsey D.E."/>
            <person name="Barker B.M."/>
            <person name="Sharpton T.J."/>
            <person name="Stajich J.E."/>
            <person name="Park D.J."/>
            <person name="Whiston E."/>
            <person name="Hung C.-Y."/>
            <person name="McMahan C."/>
            <person name="White J."/>
            <person name="Sykes S."/>
            <person name="Heiman D."/>
            <person name="Young S."/>
            <person name="Zeng Q."/>
            <person name="Abouelleil A."/>
            <person name="Aftuck L."/>
            <person name="Bessette D."/>
            <person name="Brown A."/>
            <person name="FitzGerald M."/>
            <person name="Lui A."/>
            <person name="Macdonald J.P."/>
            <person name="Priest M."/>
            <person name="Orbach M.J."/>
            <person name="Galgiani J.N."/>
            <person name="Kirkland T.N."/>
            <person name="Cole G.T."/>
            <person name="Birren B.W."/>
            <person name="Henn M.R."/>
            <person name="Taylor J.W."/>
            <person name="Rounsley S.D."/>
        </authorList>
    </citation>
    <scope>NUCLEOTIDE SEQUENCE [LARGE SCALE GENOMIC DNA]</scope>
    <source>
        <strain evidence="2">RMSCC 3488</strain>
    </source>
</reference>
<dbReference type="AlphaFoldDB" id="A0A0J6F7F9"/>
<evidence type="ECO:0000313" key="1">
    <source>
        <dbReference type="EMBL" id="KMM64869.1"/>
    </source>
</evidence>
<reference evidence="1 2" key="1">
    <citation type="submission" date="2007-06" db="EMBL/GenBank/DDBJ databases">
        <title>The Genome Sequence of Coccidioides posadasii RMSCC_3488.</title>
        <authorList>
            <consortium name="Coccidioides Genome Resources Consortium"/>
            <consortium name="The Broad Institute Genome Sequencing Platform"/>
            <person name="Henn M.R."/>
            <person name="Sykes S."/>
            <person name="Young S."/>
            <person name="Jaffe D."/>
            <person name="Berlin A."/>
            <person name="Alvarez P."/>
            <person name="Butler J."/>
            <person name="Gnerre S."/>
            <person name="Grabherr M."/>
            <person name="Mauceli E."/>
            <person name="Brockman W."/>
            <person name="Kodira C."/>
            <person name="Alvarado L."/>
            <person name="Zeng Q."/>
            <person name="Crawford M."/>
            <person name="Antoine C."/>
            <person name="Devon K."/>
            <person name="Galgiani J."/>
            <person name="Orsborn K."/>
            <person name="Lewis M.L."/>
            <person name="Nusbaum C."/>
            <person name="Galagan J."/>
            <person name="Birren B."/>
        </authorList>
    </citation>
    <scope>NUCLEOTIDE SEQUENCE [LARGE SCALE GENOMIC DNA]</scope>
    <source>
        <strain evidence="1 2">RMSCC 3488</strain>
    </source>
</reference>
<accession>A0A0J6F7F9</accession>
<dbReference type="VEuPathDB" id="FungiDB:CPAG_01221"/>
<proteinExistence type="predicted"/>
<reference evidence="2" key="2">
    <citation type="journal article" date="2009" name="Genome Res.">
        <title>Comparative genomic analyses of the human fungal pathogens Coccidioides and their relatives.</title>
        <authorList>
            <person name="Sharpton T.J."/>
            <person name="Stajich J.E."/>
            <person name="Rounsley S.D."/>
            <person name="Gardner M.J."/>
            <person name="Wortman J.R."/>
            <person name="Jordar V.S."/>
            <person name="Maiti R."/>
            <person name="Kodira C.D."/>
            <person name="Neafsey D.E."/>
            <person name="Zeng Q."/>
            <person name="Hung C.-Y."/>
            <person name="McMahan C."/>
            <person name="Muszewska A."/>
            <person name="Grynberg M."/>
            <person name="Mandel M.A."/>
            <person name="Kellner E.M."/>
            <person name="Barker B.M."/>
            <person name="Galgiani J.N."/>
            <person name="Orbach M.J."/>
            <person name="Kirkland T.N."/>
            <person name="Cole G.T."/>
            <person name="Henn M.R."/>
            <person name="Birren B.W."/>
            <person name="Taylor J.W."/>
        </authorList>
    </citation>
    <scope>NUCLEOTIDE SEQUENCE [LARGE SCALE GENOMIC DNA]</scope>
    <source>
        <strain evidence="2">RMSCC 3488</strain>
    </source>
</reference>
<sequence length="109" mass="13166">MKFAVFKSIPISHEETVNEDLYAEYSGRKYDILAKNILVSEQQNLRWFEYLYRFKEINVHTFKSVSLKNTFYYRLYKHKITQTCDVETPPKIKNRIRYLEEIVSRGCVT</sequence>
<gene>
    <name evidence="1" type="ORF">CPAG_01221</name>
</gene>
<evidence type="ECO:0000313" key="2">
    <source>
        <dbReference type="Proteomes" id="UP000054567"/>
    </source>
</evidence>